<dbReference type="InterPro" id="IPR037522">
    <property type="entry name" value="HD_GYP_dom"/>
</dbReference>
<reference evidence="2 3" key="1">
    <citation type="submission" date="2019-07" db="EMBL/GenBank/DDBJ databases">
        <title>The pathways for chlorine oxyanion respiration interact through the shared metabolite chlorate.</title>
        <authorList>
            <person name="Barnum T.P."/>
            <person name="Cheng Y."/>
            <person name="Hill K.A."/>
            <person name="Lucas L.N."/>
            <person name="Carlson H.K."/>
            <person name="Coates J.D."/>
        </authorList>
    </citation>
    <scope>NUCLEOTIDE SEQUENCE [LARGE SCALE GENOMIC DNA]</scope>
    <source>
        <strain evidence="2 3">BK-1</strain>
    </source>
</reference>
<evidence type="ECO:0000313" key="2">
    <source>
        <dbReference type="EMBL" id="TVO76830.1"/>
    </source>
</evidence>
<dbReference type="PANTHER" id="PTHR43155">
    <property type="entry name" value="CYCLIC DI-GMP PHOSPHODIESTERASE PA4108-RELATED"/>
    <property type="match status" value="1"/>
</dbReference>
<dbReference type="GO" id="GO:0008081">
    <property type="term" value="F:phosphoric diester hydrolase activity"/>
    <property type="evidence" value="ECO:0007669"/>
    <property type="project" value="UniProtKB-ARBA"/>
</dbReference>
<dbReference type="Gene3D" id="1.10.3210.10">
    <property type="entry name" value="Hypothetical protein af1432"/>
    <property type="match status" value="1"/>
</dbReference>
<comment type="caution">
    <text evidence="2">The sequence shown here is derived from an EMBL/GenBank/DDBJ whole genome shotgun (WGS) entry which is preliminary data.</text>
</comment>
<dbReference type="Pfam" id="PF13487">
    <property type="entry name" value="HD_5"/>
    <property type="match status" value="1"/>
</dbReference>
<evidence type="ECO:0000259" key="1">
    <source>
        <dbReference type="PROSITE" id="PS51832"/>
    </source>
</evidence>
<dbReference type="EMBL" id="VMNH01000005">
    <property type="protein sequence ID" value="TVO76830.1"/>
    <property type="molecule type" value="Genomic_DNA"/>
</dbReference>
<feature type="domain" description="HD-GYP" evidence="1">
    <location>
        <begin position="124"/>
        <end position="320"/>
    </location>
</feature>
<name>A0A558DTP2_9GAMM</name>
<sequence length="457" mass="51422">MEDALVDAHCNPLKTPLESTFQPDHYVEYLAKVNETNEVQATEDICNNRGVLLVKTGSRIDRAVADKILQHKLIKPLEEQVALNNQINGDKLAVDFSLLSRRFTDVARINRMLNFEADFKALLHFPAVSSCLCQKVTVLKERLPEHYEGGLFGGWLGALLAREMRMPSDLIRAAFFAGLTRDLGFLHIDPAIVYKKGTLSAEDWRAIMSHVLVADLFLSNLSCVTQEVVTAVAEHHERFDGTGYPTGRSGNRLSILSNIIGLVDTLQALRMKQFSRRGRNLMDARPYLQLNVGKHSEPVYEAMMQILKKSGLQMTGCDRDELAIVAARLQDRLVTLQKVLPVLEKLTRLTHELPSLNKQGRLTTVVATNVLNMIQRSGLDQDELIDWSRGVENDPQESAMEEINEMELLANELIWQLNSVYRTCREFCDEQGATTPVMVHMGTQCKVLGRLLSANDR</sequence>
<proteinExistence type="predicted"/>
<dbReference type="InterPro" id="IPR003607">
    <property type="entry name" value="HD/PDEase_dom"/>
</dbReference>
<dbReference type="RefSeq" id="WP_144357959.1">
    <property type="nucleotide sequence ID" value="NZ_VMNH01000005.1"/>
</dbReference>
<dbReference type="AlphaFoldDB" id="A0A558DTP2"/>
<protein>
    <recommendedName>
        <fullName evidence="1">HD-GYP domain-containing protein</fullName>
    </recommendedName>
</protein>
<accession>A0A558DTP2</accession>
<gene>
    <name evidence="2" type="ORF">FHP88_05235</name>
</gene>
<dbReference type="PANTHER" id="PTHR43155:SF2">
    <property type="entry name" value="CYCLIC DI-GMP PHOSPHODIESTERASE PA4108"/>
    <property type="match status" value="1"/>
</dbReference>
<dbReference type="Proteomes" id="UP000316649">
    <property type="component" value="Unassembled WGS sequence"/>
</dbReference>
<dbReference type="SUPFAM" id="SSF109604">
    <property type="entry name" value="HD-domain/PDEase-like"/>
    <property type="match status" value="1"/>
</dbReference>
<evidence type="ECO:0000313" key="3">
    <source>
        <dbReference type="Proteomes" id="UP000316649"/>
    </source>
</evidence>
<dbReference type="PROSITE" id="PS51832">
    <property type="entry name" value="HD_GYP"/>
    <property type="match status" value="1"/>
</dbReference>
<organism evidence="2 3">
    <name type="scientific">Sedimenticola selenatireducens</name>
    <dbReference type="NCBI Taxonomy" id="191960"/>
    <lineage>
        <taxon>Bacteria</taxon>
        <taxon>Pseudomonadati</taxon>
        <taxon>Pseudomonadota</taxon>
        <taxon>Gammaproteobacteria</taxon>
        <taxon>Chromatiales</taxon>
        <taxon>Sedimenticolaceae</taxon>
        <taxon>Sedimenticola</taxon>
    </lineage>
</organism>
<keyword evidence="3" id="KW-1185">Reference proteome</keyword>
<dbReference type="OrthoDB" id="9780948at2"/>
<dbReference type="CDD" id="cd00077">
    <property type="entry name" value="HDc"/>
    <property type="match status" value="1"/>
</dbReference>